<dbReference type="KEGG" id="loa:LOAG_11133"/>
<dbReference type="InParanoid" id="A0A1S0TNG4"/>
<gene>
    <name evidence="1" type="ORF">LOAG_11133</name>
</gene>
<dbReference type="RefSeq" id="XP_003146706.1">
    <property type="nucleotide sequence ID" value="XM_003146658.1"/>
</dbReference>
<evidence type="ECO:0000313" key="1">
    <source>
        <dbReference type="EMBL" id="EFO17363.1"/>
    </source>
</evidence>
<organism evidence="1">
    <name type="scientific">Loa loa</name>
    <name type="common">Eye worm</name>
    <name type="synonym">Filaria loa</name>
    <dbReference type="NCBI Taxonomy" id="7209"/>
    <lineage>
        <taxon>Eukaryota</taxon>
        <taxon>Metazoa</taxon>
        <taxon>Ecdysozoa</taxon>
        <taxon>Nematoda</taxon>
        <taxon>Chromadorea</taxon>
        <taxon>Rhabditida</taxon>
        <taxon>Spirurina</taxon>
        <taxon>Spiruromorpha</taxon>
        <taxon>Filarioidea</taxon>
        <taxon>Onchocercidae</taxon>
        <taxon>Loa</taxon>
    </lineage>
</organism>
<dbReference type="CTD" id="9948587"/>
<dbReference type="AlphaFoldDB" id="A0A1S0TNG4"/>
<accession>A0A1S0TNG4</accession>
<sequence length="116" mass="13074">MNDHLSPDQIYCVLRSIALHLILISFRSKVVDGTLLNGKTERKKGINDLAILKIDKILPYIIRNLAKTVNNNDDTTMPHQTDAITTDYHFHVRFSNSCIDTLRAVVVNSIVAVVMN</sequence>
<protein>
    <submittedName>
        <fullName evidence="1">Uncharacterized protein</fullName>
    </submittedName>
</protein>
<dbReference type="GeneID" id="9948587"/>
<proteinExistence type="predicted"/>
<dbReference type="EMBL" id="JH712161">
    <property type="protein sequence ID" value="EFO17363.1"/>
    <property type="molecule type" value="Genomic_DNA"/>
</dbReference>
<reference evidence="1" key="1">
    <citation type="submission" date="2012-04" db="EMBL/GenBank/DDBJ databases">
        <title>The Genome Sequence of Loa loa.</title>
        <authorList>
            <consortium name="The Broad Institute Genome Sequencing Platform"/>
            <consortium name="Broad Institute Genome Sequencing Center for Infectious Disease"/>
            <person name="Nutman T.B."/>
            <person name="Fink D.L."/>
            <person name="Russ C."/>
            <person name="Young S."/>
            <person name="Zeng Q."/>
            <person name="Gargeya S."/>
            <person name="Alvarado L."/>
            <person name="Berlin A."/>
            <person name="Chapman S.B."/>
            <person name="Chen Z."/>
            <person name="Freedman E."/>
            <person name="Gellesch M."/>
            <person name="Goldberg J."/>
            <person name="Griggs A."/>
            <person name="Gujja S."/>
            <person name="Heilman E.R."/>
            <person name="Heiman D."/>
            <person name="Howarth C."/>
            <person name="Mehta T."/>
            <person name="Neiman D."/>
            <person name="Pearson M."/>
            <person name="Roberts A."/>
            <person name="Saif S."/>
            <person name="Shea T."/>
            <person name="Shenoy N."/>
            <person name="Sisk P."/>
            <person name="Stolte C."/>
            <person name="Sykes S."/>
            <person name="White J."/>
            <person name="Yandava C."/>
            <person name="Haas B."/>
            <person name="Henn M.R."/>
            <person name="Nusbaum C."/>
            <person name="Birren B."/>
        </authorList>
    </citation>
    <scope>NUCLEOTIDE SEQUENCE [LARGE SCALE GENOMIC DNA]</scope>
</reference>
<name>A0A1S0TNG4_LOALO</name>